<dbReference type="InterPro" id="IPR011044">
    <property type="entry name" value="Quino_amine_DH_bsu"/>
</dbReference>
<keyword evidence="3" id="KW-1185">Reference proteome</keyword>
<accession>T1EW09</accession>
<reference evidence="3" key="1">
    <citation type="submission" date="2012-12" db="EMBL/GenBank/DDBJ databases">
        <authorList>
            <person name="Hellsten U."/>
            <person name="Grimwood J."/>
            <person name="Chapman J.A."/>
            <person name="Shapiro H."/>
            <person name="Aerts A."/>
            <person name="Otillar R.P."/>
            <person name="Terry A.Y."/>
            <person name="Boore J.L."/>
            <person name="Simakov O."/>
            <person name="Marletaz F."/>
            <person name="Cho S.-J."/>
            <person name="Edsinger-Gonzales E."/>
            <person name="Havlak P."/>
            <person name="Kuo D.-H."/>
            <person name="Larsson T."/>
            <person name="Lv J."/>
            <person name="Arendt D."/>
            <person name="Savage R."/>
            <person name="Osoegawa K."/>
            <person name="de Jong P."/>
            <person name="Lindberg D.R."/>
            <person name="Seaver E.C."/>
            <person name="Weisblat D.A."/>
            <person name="Putnam N.H."/>
            <person name="Grigoriev I.V."/>
            <person name="Rokhsar D.S."/>
        </authorList>
    </citation>
    <scope>NUCLEOTIDE SEQUENCE</scope>
</reference>
<evidence type="ECO:0000313" key="2">
    <source>
        <dbReference type="EnsemblMetazoa" id="HelroP164964"/>
    </source>
</evidence>
<dbReference type="HOGENOM" id="CLU_1016645_0_0_1"/>
<gene>
    <name evidence="2" type="primary">20200759</name>
    <name evidence="1" type="ORF">HELRODRAFT_164964</name>
</gene>
<dbReference type="Proteomes" id="UP000015101">
    <property type="component" value="Unassembled WGS sequence"/>
</dbReference>
<reference evidence="1 3" key="2">
    <citation type="journal article" date="2013" name="Nature">
        <title>Insights into bilaterian evolution from three spiralian genomes.</title>
        <authorList>
            <person name="Simakov O."/>
            <person name="Marletaz F."/>
            <person name="Cho S.J."/>
            <person name="Edsinger-Gonzales E."/>
            <person name="Havlak P."/>
            <person name="Hellsten U."/>
            <person name="Kuo D.H."/>
            <person name="Larsson T."/>
            <person name="Lv J."/>
            <person name="Arendt D."/>
            <person name="Savage R."/>
            <person name="Osoegawa K."/>
            <person name="de Jong P."/>
            <person name="Grimwood J."/>
            <person name="Chapman J.A."/>
            <person name="Shapiro H."/>
            <person name="Aerts A."/>
            <person name="Otillar R.P."/>
            <person name="Terry A.Y."/>
            <person name="Boore J.L."/>
            <person name="Grigoriev I.V."/>
            <person name="Lindberg D.R."/>
            <person name="Seaver E.C."/>
            <person name="Weisblat D.A."/>
            <person name="Putnam N.H."/>
            <person name="Rokhsar D.S."/>
        </authorList>
    </citation>
    <scope>NUCLEOTIDE SEQUENCE</scope>
</reference>
<dbReference type="InterPro" id="IPR011042">
    <property type="entry name" value="6-blade_b-propeller_TolB-like"/>
</dbReference>
<dbReference type="EMBL" id="AMQM01001891">
    <property type="status" value="NOT_ANNOTATED_CDS"/>
    <property type="molecule type" value="Genomic_DNA"/>
</dbReference>
<name>T1EW09_HELRO</name>
<dbReference type="GeneID" id="20200759"/>
<dbReference type="SUPFAM" id="SSF50969">
    <property type="entry name" value="YVTN repeat-like/Quinoprotein amine dehydrogenase"/>
    <property type="match status" value="1"/>
</dbReference>
<reference evidence="2" key="3">
    <citation type="submission" date="2015-06" db="UniProtKB">
        <authorList>
            <consortium name="EnsemblMetazoa"/>
        </authorList>
    </citation>
    <scope>IDENTIFICATION</scope>
</reference>
<dbReference type="Gene3D" id="2.120.10.30">
    <property type="entry name" value="TolB, C-terminal domain"/>
    <property type="match status" value="1"/>
</dbReference>
<sequence>MTVPGLKNPYSMAVVRDYLFISEWQSDKLHKVKILIELSTDKPDDSSTYERLLFGNREGLNALSASKDCKHLIVTCPEVSKLKLIDINGTIIRQIPLDSSINKPYHAIQLNDDDSQEAFSITQTENETNATFPRERTERYAISQVGELFNRIVLIDGTGKMLATYGIMKGGPGAVDRKMSTYSFSATQIQATTQEQLNGPFRLCADLINNLVFVSDHYNHRILLLESRTLKHVRELISPTFGLSFPLDICFDTERQLLHVADLDNKRFITFKFN</sequence>
<dbReference type="InParanoid" id="T1EW09"/>
<proteinExistence type="predicted"/>
<dbReference type="EnsemblMetazoa" id="HelroT164964">
    <property type="protein sequence ID" value="HelroP164964"/>
    <property type="gene ID" value="HelroG164964"/>
</dbReference>
<dbReference type="EMBL" id="KB097639">
    <property type="protein sequence ID" value="ESN92833.1"/>
    <property type="molecule type" value="Genomic_DNA"/>
</dbReference>
<evidence type="ECO:0000313" key="3">
    <source>
        <dbReference type="Proteomes" id="UP000015101"/>
    </source>
</evidence>
<protein>
    <submittedName>
        <fullName evidence="1 2">Uncharacterized protein</fullName>
    </submittedName>
</protein>
<evidence type="ECO:0000313" key="1">
    <source>
        <dbReference type="EMBL" id="ESN92833.1"/>
    </source>
</evidence>
<organism evidence="2 3">
    <name type="scientific">Helobdella robusta</name>
    <name type="common">Californian leech</name>
    <dbReference type="NCBI Taxonomy" id="6412"/>
    <lineage>
        <taxon>Eukaryota</taxon>
        <taxon>Metazoa</taxon>
        <taxon>Spiralia</taxon>
        <taxon>Lophotrochozoa</taxon>
        <taxon>Annelida</taxon>
        <taxon>Clitellata</taxon>
        <taxon>Hirudinea</taxon>
        <taxon>Rhynchobdellida</taxon>
        <taxon>Glossiphoniidae</taxon>
        <taxon>Helobdella</taxon>
    </lineage>
</organism>
<dbReference type="KEGG" id="hro:HELRODRAFT_164964"/>
<dbReference type="CTD" id="20200759"/>
<dbReference type="RefSeq" id="XP_009029127.1">
    <property type="nucleotide sequence ID" value="XM_009030879.1"/>
</dbReference>
<dbReference type="AlphaFoldDB" id="T1EW09"/>